<feature type="compositionally biased region" description="Basic and acidic residues" evidence="4">
    <location>
        <begin position="1"/>
        <end position="16"/>
    </location>
</feature>
<keyword evidence="5" id="KW-0472">Membrane</keyword>
<name>A0A9N8HRL0_9STRA</name>
<feature type="compositionally biased region" description="Low complexity" evidence="4">
    <location>
        <begin position="218"/>
        <end position="231"/>
    </location>
</feature>
<gene>
    <name evidence="6" type="ORF">SEMRO_1084_G239490.1</name>
</gene>
<evidence type="ECO:0000256" key="4">
    <source>
        <dbReference type="SAM" id="MobiDB-lite"/>
    </source>
</evidence>
<evidence type="ECO:0000256" key="5">
    <source>
        <dbReference type="SAM" id="Phobius"/>
    </source>
</evidence>
<evidence type="ECO:0000313" key="7">
    <source>
        <dbReference type="Proteomes" id="UP001153069"/>
    </source>
</evidence>
<keyword evidence="5" id="KW-0812">Transmembrane</keyword>
<evidence type="ECO:0000256" key="1">
    <source>
        <dbReference type="ARBA" id="ARBA00010333"/>
    </source>
</evidence>
<proteinExistence type="inferred from homology"/>
<keyword evidence="5" id="KW-1133">Transmembrane helix</keyword>
<dbReference type="EMBL" id="CAICTM010001082">
    <property type="protein sequence ID" value="CAB9520228.1"/>
    <property type="molecule type" value="Genomic_DNA"/>
</dbReference>
<evidence type="ECO:0000256" key="3">
    <source>
        <dbReference type="ARBA" id="ARBA00022729"/>
    </source>
</evidence>
<feature type="region of interest" description="Disordered" evidence="4">
    <location>
        <begin position="197"/>
        <end position="242"/>
    </location>
</feature>
<keyword evidence="7" id="KW-1185">Reference proteome</keyword>
<dbReference type="PANTHER" id="PTHR30085">
    <property type="entry name" value="AMINO ACID ABC TRANSPORTER PERMEASE"/>
    <property type="match status" value="1"/>
</dbReference>
<dbReference type="Proteomes" id="UP001153069">
    <property type="component" value="Unassembled WGS sequence"/>
</dbReference>
<feature type="compositionally biased region" description="Polar residues" evidence="4">
    <location>
        <begin position="830"/>
        <end position="839"/>
    </location>
</feature>
<reference evidence="6" key="1">
    <citation type="submission" date="2020-06" db="EMBL/GenBank/DDBJ databases">
        <authorList>
            <consortium name="Plant Systems Biology data submission"/>
        </authorList>
    </citation>
    <scope>NUCLEOTIDE SEQUENCE</scope>
    <source>
        <strain evidence="6">D6</strain>
    </source>
</reference>
<dbReference type="PANTHER" id="PTHR30085:SF6">
    <property type="entry name" value="ABC TRANSPORTER GLUTAMINE-BINDING PROTEIN GLNH"/>
    <property type="match status" value="1"/>
</dbReference>
<feature type="region of interest" description="Disordered" evidence="4">
    <location>
        <begin position="1"/>
        <end position="45"/>
    </location>
</feature>
<keyword evidence="2" id="KW-0813">Transport</keyword>
<accession>A0A9N8HRL0</accession>
<feature type="transmembrane region" description="Helical" evidence="5">
    <location>
        <begin position="269"/>
        <end position="292"/>
    </location>
</feature>
<sequence length="849" mass="93927">MSSKDTESSSEAKQEATHTSVDNNMDADDDQKKAESGFIHSDTSNNLKVDEMEAAWDVKNDIGVAKGQNLMKHGDDNNKGSKTCLLKDGTISKQQHDGLLLTSGHPAEDLTRLFEHEISPLPQRRQREESLPGAFAIVGGIQHDRSLTLPRYNSSDEIEELEEQQQQGNDELSPPPLEAAESSGVVSWAAIIVSDDSSTTADDDVELQPESHSATRDQSQSEQAPSQQQQQHPLEPSGPHNIVLLDDDQVRKDDPQTSCTSPLTQRQSILVLMLTLMLLVIIVVLIVVIVLLGTGSTEDLFSLLPPPATSTSMTPTTTPPPQLSKLEEIRQRGYLKCSYRYLPGMLFRNESTGIVSGFKSVACTAIAAAIWGPNNPDSRIEYVEGWGNPVDIDPAGTTHTMKRDTRRQNGLAFAAPYFYDGLRVLGDPFFVACLEDEGFKHVEECEDIRICVGDQSSHLAFALTVLPRRMLLPQQSHLEVITGFIEHTCNVFLYENVGEQTMQDLGMEEGRPFAVSDTIFAREPLAWTIDDGDAQWGDFVNMILQSLLVAEKEGLTRSTAKQFPTTEVFGSSYRFMFQHALQAVGNYGEIHERFLEPVMPRAPINQLNNGSTGLLYSHPIGMFSSTTADEESVLGPRLENILSRGRLRCGVRFGRPGFAVQHADTTSVGMDTDLCRAIAASLFHGNTDAVDFIQVDESSDGYRGLRDGELDVLAGATWNMENDVREPTTDLGFAFSQPYFYGYSEQEDNFCLATMQDDQDFSAYVYWVVSAIVYAEEQSIGQLSHNGMPLIPMYGKKMQRMFRDAVFGVGNYAEIYSRNVEGVIPRSGRNLLNPTQHSGPQHYPIPGMI</sequence>
<organism evidence="6 7">
    <name type="scientific">Seminavis robusta</name>
    <dbReference type="NCBI Taxonomy" id="568900"/>
    <lineage>
        <taxon>Eukaryota</taxon>
        <taxon>Sar</taxon>
        <taxon>Stramenopiles</taxon>
        <taxon>Ochrophyta</taxon>
        <taxon>Bacillariophyta</taxon>
        <taxon>Bacillariophyceae</taxon>
        <taxon>Bacillariophycidae</taxon>
        <taxon>Naviculales</taxon>
        <taxon>Naviculaceae</taxon>
        <taxon>Seminavis</taxon>
    </lineage>
</organism>
<dbReference type="GO" id="GO:0006865">
    <property type="term" value="P:amino acid transport"/>
    <property type="evidence" value="ECO:0007669"/>
    <property type="project" value="TreeGrafter"/>
</dbReference>
<evidence type="ECO:0000256" key="2">
    <source>
        <dbReference type="ARBA" id="ARBA00022448"/>
    </source>
</evidence>
<protein>
    <submittedName>
        <fullName evidence="6">Extracellular solute-binding protein</fullName>
    </submittedName>
</protein>
<comment type="caution">
    <text evidence="6">The sequence shown here is derived from an EMBL/GenBank/DDBJ whole genome shotgun (WGS) entry which is preliminary data.</text>
</comment>
<dbReference type="InterPro" id="IPR051455">
    <property type="entry name" value="Bact_solute-bind_prot3"/>
</dbReference>
<dbReference type="AlphaFoldDB" id="A0A9N8HRL0"/>
<dbReference type="SUPFAM" id="SSF53850">
    <property type="entry name" value="Periplasmic binding protein-like II"/>
    <property type="match status" value="2"/>
</dbReference>
<evidence type="ECO:0000313" key="6">
    <source>
        <dbReference type="EMBL" id="CAB9520228.1"/>
    </source>
</evidence>
<keyword evidence="3" id="KW-0732">Signal</keyword>
<feature type="region of interest" description="Disordered" evidence="4">
    <location>
        <begin position="158"/>
        <end position="180"/>
    </location>
</feature>
<dbReference type="Gene3D" id="3.40.190.10">
    <property type="entry name" value="Periplasmic binding protein-like II"/>
    <property type="match status" value="3"/>
</dbReference>
<comment type="similarity">
    <text evidence="1">Belongs to the bacterial solute-binding protein 3 family.</text>
</comment>
<feature type="region of interest" description="Disordered" evidence="4">
    <location>
        <begin position="830"/>
        <end position="849"/>
    </location>
</feature>
<dbReference type="OrthoDB" id="10056896at2759"/>